<gene>
    <name evidence="3" type="ORF">FHE65_02800</name>
    <name evidence="2" type="ORF">FHE65_22430</name>
</gene>
<reference evidence="2 4" key="1">
    <citation type="submission" date="2019-05" db="EMBL/GenBank/DDBJ databases">
        <title>Mumia sp. nov., isolated from the intestinal contents of plateau pika (Ochotona curzoniae) in the Qinghai-Tibet plateau of China.</title>
        <authorList>
            <person name="Tian Z."/>
        </authorList>
    </citation>
    <scope>NUCLEOTIDE SEQUENCE [LARGE SCALE GENOMIC DNA]</scope>
    <source>
        <strain evidence="4">527</strain>
        <strain evidence="2">Z527</strain>
    </source>
</reference>
<proteinExistence type="predicted"/>
<dbReference type="Proteomes" id="UP000306740">
    <property type="component" value="Unassembled WGS sequence"/>
</dbReference>
<feature type="domain" description="DUF1540" evidence="1">
    <location>
        <begin position="12"/>
        <end position="44"/>
    </location>
</feature>
<evidence type="ECO:0000313" key="2">
    <source>
        <dbReference type="EMBL" id="TNC41296.1"/>
    </source>
</evidence>
<evidence type="ECO:0000259" key="1">
    <source>
        <dbReference type="Pfam" id="PF07561"/>
    </source>
</evidence>
<evidence type="ECO:0000313" key="4">
    <source>
        <dbReference type="Proteomes" id="UP000306740"/>
    </source>
</evidence>
<feature type="domain" description="DUF1540" evidence="1">
    <location>
        <begin position="63"/>
        <end position="95"/>
    </location>
</feature>
<dbReference type="RefSeq" id="WP_139086802.1">
    <property type="nucleotide sequence ID" value="NZ_VDFR01000011.1"/>
</dbReference>
<dbReference type="Pfam" id="PF07561">
    <property type="entry name" value="DUF1540"/>
    <property type="match status" value="2"/>
</dbReference>
<evidence type="ECO:0000313" key="3">
    <source>
        <dbReference type="EMBL" id="TNC50921.1"/>
    </source>
</evidence>
<comment type="caution">
    <text evidence="2">The sequence shown here is derived from an EMBL/GenBank/DDBJ whole genome shotgun (WGS) entry which is preliminary data.</text>
</comment>
<dbReference type="AlphaFoldDB" id="A0A5C4MEL1"/>
<organism evidence="2 4">
    <name type="scientific">Mumia zhuanghuii</name>
    <dbReference type="NCBI Taxonomy" id="2585211"/>
    <lineage>
        <taxon>Bacteria</taxon>
        <taxon>Bacillati</taxon>
        <taxon>Actinomycetota</taxon>
        <taxon>Actinomycetes</taxon>
        <taxon>Propionibacteriales</taxon>
        <taxon>Nocardioidaceae</taxon>
        <taxon>Mumia</taxon>
    </lineage>
</organism>
<dbReference type="EMBL" id="VDFR01000011">
    <property type="protein sequence ID" value="TNC50921.1"/>
    <property type="molecule type" value="Genomic_DNA"/>
</dbReference>
<sequence>MTVTELPEVHECSAEGCSYNHEMACHAGAITISGTPKDATCGTFIDLGPSGGLAKVVARVGACHRTDCVHNSELECTADAIRVGPGKDKADCLTYQMRI</sequence>
<dbReference type="OrthoDB" id="3213529at2"/>
<dbReference type="EMBL" id="VDFR01000106">
    <property type="protein sequence ID" value="TNC41296.1"/>
    <property type="molecule type" value="Genomic_DNA"/>
</dbReference>
<dbReference type="InterPro" id="IPR011437">
    <property type="entry name" value="DUF1540"/>
</dbReference>
<name>A0A5C4MEL1_9ACTN</name>
<accession>A0A5C4MEL1</accession>
<protein>
    <submittedName>
        <fullName evidence="2">DUF1540 domain-containing protein</fullName>
    </submittedName>
</protein>